<evidence type="ECO:0000256" key="3">
    <source>
        <dbReference type="ARBA" id="ARBA00023002"/>
    </source>
</evidence>
<dbReference type="Gene3D" id="3.40.50.720">
    <property type="entry name" value="NAD(P)-binding Rossmann-like Domain"/>
    <property type="match status" value="1"/>
</dbReference>
<dbReference type="EMBL" id="MSFO01000004">
    <property type="protein sequence ID" value="PLB49260.1"/>
    <property type="molecule type" value="Genomic_DNA"/>
</dbReference>
<dbReference type="Pfam" id="PF00106">
    <property type="entry name" value="adh_short"/>
    <property type="match status" value="1"/>
</dbReference>
<gene>
    <name evidence="5" type="ORF">P170DRAFT_408365</name>
</gene>
<evidence type="ECO:0000313" key="6">
    <source>
        <dbReference type="Proteomes" id="UP000234275"/>
    </source>
</evidence>
<dbReference type="PANTHER" id="PTHR24320:SF282">
    <property type="entry name" value="WW DOMAIN-CONTAINING OXIDOREDUCTASE"/>
    <property type="match status" value="1"/>
</dbReference>
<dbReference type="OrthoDB" id="191139at2759"/>
<dbReference type="VEuPathDB" id="FungiDB:P170DRAFT_408365"/>
<dbReference type="PRINTS" id="PR00081">
    <property type="entry name" value="GDHRDH"/>
</dbReference>
<keyword evidence="3" id="KW-0560">Oxidoreductase</keyword>
<accession>A0A2I2G8Q3</accession>
<comment type="caution">
    <text evidence="5">The sequence shown here is derived from an EMBL/GenBank/DDBJ whole genome shotgun (WGS) entry which is preliminary data.</text>
</comment>
<dbReference type="GeneID" id="36554427"/>
<dbReference type="STRING" id="1392250.A0A2I2G8Q3"/>
<dbReference type="InterPro" id="IPR002347">
    <property type="entry name" value="SDR_fam"/>
</dbReference>
<evidence type="ECO:0000313" key="5">
    <source>
        <dbReference type="EMBL" id="PLB49260.1"/>
    </source>
</evidence>
<evidence type="ECO:0000256" key="1">
    <source>
        <dbReference type="ARBA" id="ARBA00006484"/>
    </source>
</evidence>
<dbReference type="InterPro" id="IPR036291">
    <property type="entry name" value="NAD(P)-bd_dom_sf"/>
</dbReference>
<dbReference type="RefSeq" id="XP_024704562.1">
    <property type="nucleotide sequence ID" value="XM_024846728.1"/>
</dbReference>
<dbReference type="PANTHER" id="PTHR24320">
    <property type="entry name" value="RETINOL DEHYDROGENASE"/>
    <property type="match status" value="1"/>
</dbReference>
<evidence type="ECO:0000256" key="2">
    <source>
        <dbReference type="ARBA" id="ARBA00022857"/>
    </source>
</evidence>
<keyword evidence="2" id="KW-0521">NADP</keyword>
<dbReference type="GO" id="GO:0016491">
    <property type="term" value="F:oxidoreductase activity"/>
    <property type="evidence" value="ECO:0007669"/>
    <property type="project" value="UniProtKB-KW"/>
</dbReference>
<reference evidence="5 6" key="1">
    <citation type="submission" date="2016-12" db="EMBL/GenBank/DDBJ databases">
        <title>The genomes of Aspergillus section Nigri reveals drivers in fungal speciation.</title>
        <authorList>
            <consortium name="DOE Joint Genome Institute"/>
            <person name="Vesth T.C."/>
            <person name="Nybo J."/>
            <person name="Theobald S."/>
            <person name="Brandl J."/>
            <person name="Frisvad J.C."/>
            <person name="Nielsen K.F."/>
            <person name="Lyhne E.K."/>
            <person name="Kogle M.E."/>
            <person name="Kuo A."/>
            <person name="Riley R."/>
            <person name="Clum A."/>
            <person name="Nolan M."/>
            <person name="Lipzen A."/>
            <person name="Salamov A."/>
            <person name="Henrissat B."/>
            <person name="Wiebenga A."/>
            <person name="De Vries R.P."/>
            <person name="Grigoriev I.V."/>
            <person name="Mortensen U.H."/>
            <person name="Andersen M.R."/>
            <person name="Baker S.E."/>
        </authorList>
    </citation>
    <scope>NUCLEOTIDE SEQUENCE [LARGE SCALE GENOMIC DNA]</scope>
    <source>
        <strain evidence="5 6">IBT 23096</strain>
    </source>
</reference>
<organism evidence="5 6">
    <name type="scientific">Aspergillus steynii IBT 23096</name>
    <dbReference type="NCBI Taxonomy" id="1392250"/>
    <lineage>
        <taxon>Eukaryota</taxon>
        <taxon>Fungi</taxon>
        <taxon>Dikarya</taxon>
        <taxon>Ascomycota</taxon>
        <taxon>Pezizomycotina</taxon>
        <taxon>Eurotiomycetes</taxon>
        <taxon>Eurotiomycetidae</taxon>
        <taxon>Eurotiales</taxon>
        <taxon>Aspergillaceae</taxon>
        <taxon>Aspergillus</taxon>
        <taxon>Aspergillus subgen. Circumdati</taxon>
    </lineage>
</organism>
<keyword evidence="6" id="KW-1185">Reference proteome</keyword>
<dbReference type="AlphaFoldDB" id="A0A2I2G8Q3"/>
<evidence type="ECO:0000256" key="4">
    <source>
        <dbReference type="RuleBase" id="RU000363"/>
    </source>
</evidence>
<protein>
    <submittedName>
        <fullName evidence="5">NAD(P)-binding protein</fullName>
    </submittedName>
</protein>
<dbReference type="Proteomes" id="UP000234275">
    <property type="component" value="Unassembled WGS sequence"/>
</dbReference>
<dbReference type="PRINTS" id="PR00080">
    <property type="entry name" value="SDRFAMILY"/>
</dbReference>
<proteinExistence type="inferred from homology"/>
<sequence>MSYASLAGTLVCHALRHPGDFYSSVGPTLNELSFGLAGSSFEPRRDIGDLSGKVVFITGGNAGLGKETVLQLAHHRPSRIYLAARTESKARDAIASIQEILPETVDIRHILLDLSSFDSIRAAAEKFTAECDRLDLLILNAGIMATPPGVTEEGFEIQFGTNHVGHFLLTQLLLPTLQKTLASAVPAPDVRIVTVSSVGHNVSPSFEVMTSTSALQATGPFTRYGASKAANVLFAAELARRYPEILSVSLHPGVVNSDLYNHTKEAGMISNIGVHLTFMVSRGIRTGALNQLWAATAKKELLTNGAYYVPIGVRGSSKYADDVDMGRKLWEWTEAQIAAVSRPT</sequence>
<dbReference type="SUPFAM" id="SSF51735">
    <property type="entry name" value="NAD(P)-binding Rossmann-fold domains"/>
    <property type="match status" value="1"/>
</dbReference>
<name>A0A2I2G8Q3_9EURO</name>
<comment type="similarity">
    <text evidence="1 4">Belongs to the short-chain dehydrogenases/reductases (SDR) family.</text>
</comment>